<evidence type="ECO:0000256" key="1">
    <source>
        <dbReference type="SAM" id="MobiDB-lite"/>
    </source>
</evidence>
<dbReference type="EMBL" id="CATQJL010000326">
    <property type="protein sequence ID" value="CAJ0609735.1"/>
    <property type="molecule type" value="Genomic_DNA"/>
</dbReference>
<dbReference type="GO" id="GO:0005576">
    <property type="term" value="C:extracellular region"/>
    <property type="evidence" value="ECO:0007669"/>
    <property type="project" value="InterPro"/>
</dbReference>
<dbReference type="InterPro" id="IPR035940">
    <property type="entry name" value="CAP_sf"/>
</dbReference>
<dbReference type="Pfam" id="PF00188">
    <property type="entry name" value="CAP"/>
    <property type="match status" value="1"/>
</dbReference>
<proteinExistence type="predicted"/>
<dbReference type="InterPro" id="IPR018244">
    <property type="entry name" value="Allrgn_V5/Tpx1_CS"/>
</dbReference>
<keyword evidence="5" id="KW-1185">Reference proteome</keyword>
<evidence type="ECO:0000313" key="5">
    <source>
        <dbReference type="Proteomes" id="UP001176961"/>
    </source>
</evidence>
<feature type="domain" description="SCP" evidence="3">
    <location>
        <begin position="277"/>
        <end position="431"/>
    </location>
</feature>
<dbReference type="Proteomes" id="UP001176961">
    <property type="component" value="Unassembled WGS sequence"/>
</dbReference>
<evidence type="ECO:0000313" key="4">
    <source>
        <dbReference type="EMBL" id="CAJ0609735.1"/>
    </source>
</evidence>
<dbReference type="InterPro" id="IPR001283">
    <property type="entry name" value="CRISP-related"/>
</dbReference>
<dbReference type="PRINTS" id="PR00837">
    <property type="entry name" value="V5TPXLIKE"/>
</dbReference>
<gene>
    <name evidence="4" type="ORF">CYNAS_LOCUS21718</name>
</gene>
<dbReference type="AlphaFoldDB" id="A0AA36HGD3"/>
<dbReference type="InterPro" id="IPR014044">
    <property type="entry name" value="CAP_dom"/>
</dbReference>
<dbReference type="CDD" id="cd05382">
    <property type="entry name" value="CAP_GAPR1-like"/>
    <property type="match status" value="1"/>
</dbReference>
<feature type="chain" id="PRO_5041383444" description="SCP domain-containing protein" evidence="2">
    <location>
        <begin position="21"/>
        <end position="443"/>
    </location>
</feature>
<feature type="signal peptide" evidence="2">
    <location>
        <begin position="1"/>
        <end position="20"/>
    </location>
</feature>
<organism evidence="4 5">
    <name type="scientific">Cylicocyclus nassatus</name>
    <name type="common">Nematode worm</name>
    <dbReference type="NCBI Taxonomy" id="53992"/>
    <lineage>
        <taxon>Eukaryota</taxon>
        <taxon>Metazoa</taxon>
        <taxon>Ecdysozoa</taxon>
        <taxon>Nematoda</taxon>
        <taxon>Chromadorea</taxon>
        <taxon>Rhabditida</taxon>
        <taxon>Rhabditina</taxon>
        <taxon>Rhabditomorpha</taxon>
        <taxon>Strongyloidea</taxon>
        <taxon>Strongylidae</taxon>
        <taxon>Cylicocyclus</taxon>
    </lineage>
</organism>
<evidence type="ECO:0000256" key="2">
    <source>
        <dbReference type="SAM" id="SignalP"/>
    </source>
</evidence>
<comment type="caution">
    <text evidence="4">The sequence shown here is derived from an EMBL/GenBank/DDBJ whole genome shotgun (WGS) entry which is preliminary data.</text>
</comment>
<name>A0AA36HGD3_CYLNA</name>
<feature type="region of interest" description="Disordered" evidence="1">
    <location>
        <begin position="160"/>
        <end position="185"/>
    </location>
</feature>
<dbReference type="InterPro" id="IPR034113">
    <property type="entry name" value="SCP_GAPR1-like"/>
</dbReference>
<sequence length="443" mass="49622">MDSQVFAITLALLCLTFSEAKVTEVTVLKYDGLEGYHFHSVGQLKKFYTFQFCLCPGDVELQLNPSERHTCQCSPNIRGRSIAESYPHAVYSSACINKADSENCSKTTFTQGTNERLFVKVGVEEDPISKPEWQELSMKARNTYPIQTVIGGSIKLTYSTASQNDTDSSTEPSFSSDPEEDKETVPEILLSKRDTSMPERHNRVPKAIKSYIIRKPKKIPPAWKNPKFLSSWKPALPLKTGSNSVTRSRSNSVGSIRQLLAQTHNDRVNPLSFNVKQFKDELTIYHNTYRAKHGAPALVYDAHLEQAAQKYVNILKLRKKCLAHEQPRKYGENLFFFAASDFPNASAMARLVTESFYMEGRGYNYNSFTATGLHRTGHFTQLIWKSSRRMGVGVAITKNNGSGGGPCAVDAKAPYMIHVVIKYDPPGNLLSRAAFTENVRPPK</sequence>
<dbReference type="SMART" id="SM00198">
    <property type="entry name" value="SCP"/>
    <property type="match status" value="1"/>
</dbReference>
<evidence type="ECO:0000259" key="3">
    <source>
        <dbReference type="SMART" id="SM00198"/>
    </source>
</evidence>
<accession>A0AA36HGD3</accession>
<keyword evidence="2" id="KW-0732">Signal</keyword>
<protein>
    <recommendedName>
        <fullName evidence="3">SCP domain-containing protein</fullName>
    </recommendedName>
</protein>
<dbReference type="PROSITE" id="PS01009">
    <property type="entry name" value="CRISP_1"/>
    <property type="match status" value="1"/>
</dbReference>
<feature type="compositionally biased region" description="Polar residues" evidence="1">
    <location>
        <begin position="160"/>
        <end position="176"/>
    </location>
</feature>
<reference evidence="4" key="1">
    <citation type="submission" date="2023-07" db="EMBL/GenBank/DDBJ databases">
        <authorList>
            <consortium name="CYATHOMIX"/>
        </authorList>
    </citation>
    <scope>NUCLEOTIDE SEQUENCE</scope>
    <source>
        <strain evidence="4">N/A</strain>
    </source>
</reference>
<dbReference type="SUPFAM" id="SSF55797">
    <property type="entry name" value="PR-1-like"/>
    <property type="match status" value="1"/>
</dbReference>
<dbReference type="Gene3D" id="3.40.33.10">
    <property type="entry name" value="CAP"/>
    <property type="match status" value="1"/>
</dbReference>
<dbReference type="PANTHER" id="PTHR10334">
    <property type="entry name" value="CYSTEINE-RICH SECRETORY PROTEIN-RELATED"/>
    <property type="match status" value="1"/>
</dbReference>